<reference evidence="1" key="2">
    <citation type="journal article" date="2015" name="Data Brief">
        <title>Shoot transcriptome of the giant reed, Arundo donax.</title>
        <authorList>
            <person name="Barrero R.A."/>
            <person name="Guerrero F.D."/>
            <person name="Moolhuijzen P."/>
            <person name="Goolsby J.A."/>
            <person name="Tidwell J."/>
            <person name="Bellgard S.E."/>
            <person name="Bellgard M.I."/>
        </authorList>
    </citation>
    <scope>NUCLEOTIDE SEQUENCE</scope>
    <source>
        <tissue evidence="1">Shoot tissue taken approximately 20 cm above the soil surface</tissue>
    </source>
</reference>
<dbReference type="AlphaFoldDB" id="A0A0A8Z5T3"/>
<dbReference type="EMBL" id="GBRH01263754">
    <property type="protein sequence ID" value="JAD34141.1"/>
    <property type="molecule type" value="Transcribed_RNA"/>
</dbReference>
<organism evidence="1">
    <name type="scientific">Arundo donax</name>
    <name type="common">Giant reed</name>
    <name type="synonym">Donax arundinaceus</name>
    <dbReference type="NCBI Taxonomy" id="35708"/>
    <lineage>
        <taxon>Eukaryota</taxon>
        <taxon>Viridiplantae</taxon>
        <taxon>Streptophyta</taxon>
        <taxon>Embryophyta</taxon>
        <taxon>Tracheophyta</taxon>
        <taxon>Spermatophyta</taxon>
        <taxon>Magnoliopsida</taxon>
        <taxon>Liliopsida</taxon>
        <taxon>Poales</taxon>
        <taxon>Poaceae</taxon>
        <taxon>PACMAD clade</taxon>
        <taxon>Arundinoideae</taxon>
        <taxon>Arundineae</taxon>
        <taxon>Arundo</taxon>
    </lineage>
</organism>
<protein>
    <submittedName>
        <fullName evidence="1">Uncharacterized protein</fullName>
    </submittedName>
</protein>
<evidence type="ECO:0000313" key="1">
    <source>
        <dbReference type="EMBL" id="JAD34141.1"/>
    </source>
</evidence>
<accession>A0A0A8Z5T3</accession>
<sequence>MAVASEDMKVSHNLTNIRSCTCLTKLCRISLEMPFIWRNELYSVQPFQCCCDTFLLKIIE</sequence>
<reference evidence="1" key="1">
    <citation type="submission" date="2014-09" db="EMBL/GenBank/DDBJ databases">
        <authorList>
            <person name="Magalhaes I.L.F."/>
            <person name="Oliveira U."/>
            <person name="Santos F.R."/>
            <person name="Vidigal T.H.D.A."/>
            <person name="Brescovit A.D."/>
            <person name="Santos A.J."/>
        </authorList>
    </citation>
    <scope>NUCLEOTIDE SEQUENCE</scope>
    <source>
        <tissue evidence="1">Shoot tissue taken approximately 20 cm above the soil surface</tissue>
    </source>
</reference>
<name>A0A0A8Z5T3_ARUDO</name>
<proteinExistence type="predicted"/>